<dbReference type="GO" id="GO:0003676">
    <property type="term" value="F:nucleic acid binding"/>
    <property type="evidence" value="ECO:0007669"/>
    <property type="project" value="InterPro"/>
</dbReference>
<evidence type="ECO:0000313" key="2">
    <source>
        <dbReference type="Proteomes" id="UP000178925"/>
    </source>
</evidence>
<name>A0A1F5SJJ2_9BACT</name>
<dbReference type="PROSITE" id="PS00092">
    <property type="entry name" value="N6_MTASE"/>
    <property type="match status" value="1"/>
</dbReference>
<gene>
    <name evidence="1" type="ORF">A2242_02485</name>
</gene>
<dbReference type="Proteomes" id="UP000178925">
    <property type="component" value="Unassembled WGS sequence"/>
</dbReference>
<keyword evidence="1" id="KW-0808">Transferase</keyword>
<dbReference type="InterPro" id="IPR025247">
    <property type="entry name" value="EcoRI-like_methylase"/>
</dbReference>
<dbReference type="STRING" id="1797995.A2242_02485"/>
<reference evidence="1 2" key="1">
    <citation type="journal article" date="2016" name="Nat. Commun.">
        <title>Thousands of microbial genomes shed light on interconnected biogeochemical processes in an aquifer system.</title>
        <authorList>
            <person name="Anantharaman K."/>
            <person name="Brown C.T."/>
            <person name="Hug L.A."/>
            <person name="Sharon I."/>
            <person name="Castelle C.J."/>
            <person name="Probst A.J."/>
            <person name="Thomas B.C."/>
            <person name="Singh A."/>
            <person name="Wilkins M.J."/>
            <person name="Karaoz U."/>
            <person name="Brodie E.L."/>
            <person name="Williams K.H."/>
            <person name="Hubbard S.S."/>
            <person name="Banfield J.F."/>
        </authorList>
    </citation>
    <scope>NUCLEOTIDE SEQUENCE [LARGE SCALE GENOMIC DNA]</scope>
</reference>
<accession>A0A1F5SJJ2</accession>
<dbReference type="InterPro" id="IPR002052">
    <property type="entry name" value="DNA_methylase_N6_adenine_CS"/>
</dbReference>
<protein>
    <submittedName>
        <fullName evidence="1">Modification methylase</fullName>
    </submittedName>
</protein>
<dbReference type="EMBL" id="MFGC01000041">
    <property type="protein sequence ID" value="OGF26603.1"/>
    <property type="molecule type" value="Genomic_DNA"/>
</dbReference>
<proteinExistence type="predicted"/>
<sequence length="357" mass="41306">MANKSSNKNLHQASKAKKDEFYTQLSDIEKELGHYKKHFKGKVVFCNCDDPRVSNFFHYFSYNFENLGLKKLIATCYKNQNADLFSQNKVEKAIYLEYTGDKNGDKIPELNEIGIKELKGDGDFRSEECIELLKQADIVVTNPPFSLFREYVAQLMEYKKKFVIIGSLNAITYKVFFKLIKENKVWLGHSIHSGDREFGVPDDYPLNAAGCRIDKNGKKYIRVKGVRWFTNLDYKERHEDFILIKTYKGHEEDYPKYDNYDAINVDVTKDIPADYNGAMGVPITFLDKYNPEQFEIIGLGISNSGLEVGVKPYKKEHKKYRKEIQKRGAVDGDLYMITNGVVDVPYARILIKNKKVK</sequence>
<keyword evidence="1" id="KW-0489">Methyltransferase</keyword>
<dbReference type="Pfam" id="PF13651">
    <property type="entry name" value="EcoRI_methylase"/>
    <property type="match status" value="1"/>
</dbReference>
<organism evidence="1 2">
    <name type="scientific">Candidatus Falkowbacteria bacterium RIFOXYA2_FULL_47_9</name>
    <dbReference type="NCBI Taxonomy" id="1797995"/>
    <lineage>
        <taxon>Bacteria</taxon>
        <taxon>Candidatus Falkowiibacteriota</taxon>
    </lineage>
</organism>
<dbReference type="GO" id="GO:0032259">
    <property type="term" value="P:methylation"/>
    <property type="evidence" value="ECO:0007669"/>
    <property type="project" value="UniProtKB-KW"/>
</dbReference>
<comment type="caution">
    <text evidence="1">The sequence shown here is derived from an EMBL/GenBank/DDBJ whole genome shotgun (WGS) entry which is preliminary data.</text>
</comment>
<dbReference type="GO" id="GO:0008168">
    <property type="term" value="F:methyltransferase activity"/>
    <property type="evidence" value="ECO:0007669"/>
    <property type="project" value="UniProtKB-KW"/>
</dbReference>
<evidence type="ECO:0000313" key="1">
    <source>
        <dbReference type="EMBL" id="OGF26603.1"/>
    </source>
</evidence>
<dbReference type="AlphaFoldDB" id="A0A1F5SJJ2"/>